<dbReference type="SMART" id="SM00382">
    <property type="entry name" value="AAA"/>
    <property type="match status" value="1"/>
</dbReference>
<dbReference type="InterPro" id="IPR027417">
    <property type="entry name" value="P-loop_NTPase"/>
</dbReference>
<dbReference type="PROSITE" id="PS00211">
    <property type="entry name" value="ABC_TRANSPORTER_1"/>
    <property type="match status" value="1"/>
</dbReference>
<dbReference type="PROSITE" id="PS50893">
    <property type="entry name" value="ABC_TRANSPORTER_2"/>
    <property type="match status" value="1"/>
</dbReference>
<keyword evidence="2" id="KW-0813">Transport</keyword>
<keyword evidence="4 7" id="KW-0067">ATP-binding</keyword>
<dbReference type="InterPro" id="IPR017871">
    <property type="entry name" value="ABC_transporter-like_CS"/>
</dbReference>
<evidence type="ECO:0000313" key="8">
    <source>
        <dbReference type="Proteomes" id="UP000619293"/>
    </source>
</evidence>
<accession>A0A8J3K3U1</accession>
<name>A0A8J3K3U1_9ACTN</name>
<comment type="similarity">
    <text evidence="1">Belongs to the ABC transporter superfamily.</text>
</comment>
<evidence type="ECO:0000313" key="7">
    <source>
        <dbReference type="EMBL" id="GIF93554.1"/>
    </source>
</evidence>
<keyword evidence="5" id="KW-0029">Amino-acid transport</keyword>
<evidence type="ECO:0000256" key="2">
    <source>
        <dbReference type="ARBA" id="ARBA00022448"/>
    </source>
</evidence>
<dbReference type="Proteomes" id="UP000619293">
    <property type="component" value="Unassembled WGS sequence"/>
</dbReference>
<dbReference type="PANTHER" id="PTHR43820">
    <property type="entry name" value="HIGH-AFFINITY BRANCHED-CHAIN AMINO ACID TRANSPORT ATP-BINDING PROTEIN LIVF"/>
    <property type="match status" value="1"/>
</dbReference>
<organism evidence="7 8">
    <name type="scientific">Catellatospora chokoriensis</name>
    <dbReference type="NCBI Taxonomy" id="310353"/>
    <lineage>
        <taxon>Bacteria</taxon>
        <taxon>Bacillati</taxon>
        <taxon>Actinomycetota</taxon>
        <taxon>Actinomycetes</taxon>
        <taxon>Micromonosporales</taxon>
        <taxon>Micromonosporaceae</taxon>
        <taxon>Catellatospora</taxon>
    </lineage>
</organism>
<evidence type="ECO:0000256" key="1">
    <source>
        <dbReference type="ARBA" id="ARBA00005417"/>
    </source>
</evidence>
<gene>
    <name evidence="7" type="ORF">Cch02nite_69980</name>
</gene>
<dbReference type="CDD" id="cd03224">
    <property type="entry name" value="ABC_TM1139_LivF_branched"/>
    <property type="match status" value="1"/>
</dbReference>
<evidence type="ECO:0000256" key="4">
    <source>
        <dbReference type="ARBA" id="ARBA00022840"/>
    </source>
</evidence>
<dbReference type="PANTHER" id="PTHR43820:SF6">
    <property type="entry name" value="ABC TRANSPORTER ATP-BINDING PROTEIN"/>
    <property type="match status" value="1"/>
</dbReference>
<dbReference type="RefSeq" id="WP_191844500.1">
    <property type="nucleotide sequence ID" value="NZ_BAAALB010000012.1"/>
</dbReference>
<dbReference type="InterPro" id="IPR003439">
    <property type="entry name" value="ABC_transporter-like_ATP-bd"/>
</dbReference>
<dbReference type="GO" id="GO:0016887">
    <property type="term" value="F:ATP hydrolysis activity"/>
    <property type="evidence" value="ECO:0007669"/>
    <property type="project" value="InterPro"/>
</dbReference>
<sequence length="239" mass="25090">MRNDVLSATGIDCSYGPVQVLFGVDLRVGPGELVGLCGPNGVGKSTLLRVLSGLHRPTAGRVELFGADVTGVSAVRRVRLGLATVVGQAAFGSLSVLDNLRLHGYALRPAQAHAGVDAALAVFPRLAQRAHQPAATLSGGERQMLVLAKALIQRPRLLLVDELSLGLAPIVVGGLLEMLRRLNATGMSVLVVEQSVNVALSLVDRICFMERGAIAAEHRPQDLAARPELVRSLMLGGHA</sequence>
<dbReference type="InterPro" id="IPR052156">
    <property type="entry name" value="BCAA_Transport_ATP-bd_LivF"/>
</dbReference>
<dbReference type="InterPro" id="IPR003593">
    <property type="entry name" value="AAA+_ATPase"/>
</dbReference>
<dbReference type="SUPFAM" id="SSF52540">
    <property type="entry name" value="P-loop containing nucleoside triphosphate hydrolases"/>
    <property type="match status" value="1"/>
</dbReference>
<proteinExistence type="inferred from homology"/>
<keyword evidence="3" id="KW-0547">Nucleotide-binding</keyword>
<reference evidence="7 8" key="1">
    <citation type="submission" date="2021-01" db="EMBL/GenBank/DDBJ databases">
        <title>Whole genome shotgun sequence of Catellatospora chokoriensis NBRC 107358.</title>
        <authorList>
            <person name="Komaki H."/>
            <person name="Tamura T."/>
        </authorList>
    </citation>
    <scope>NUCLEOTIDE SEQUENCE [LARGE SCALE GENOMIC DNA]</scope>
    <source>
        <strain evidence="7 8">NBRC 107358</strain>
    </source>
</reference>
<feature type="domain" description="ABC transporter" evidence="6">
    <location>
        <begin position="1"/>
        <end position="236"/>
    </location>
</feature>
<comment type="caution">
    <text evidence="7">The sequence shown here is derived from an EMBL/GenBank/DDBJ whole genome shotgun (WGS) entry which is preliminary data.</text>
</comment>
<dbReference type="Pfam" id="PF00005">
    <property type="entry name" value="ABC_tran"/>
    <property type="match status" value="1"/>
</dbReference>
<dbReference type="GO" id="GO:0015807">
    <property type="term" value="P:L-amino acid transport"/>
    <property type="evidence" value="ECO:0007669"/>
    <property type="project" value="TreeGrafter"/>
</dbReference>
<evidence type="ECO:0000256" key="5">
    <source>
        <dbReference type="ARBA" id="ARBA00022970"/>
    </source>
</evidence>
<evidence type="ECO:0000256" key="3">
    <source>
        <dbReference type="ARBA" id="ARBA00022741"/>
    </source>
</evidence>
<dbReference type="GO" id="GO:0015658">
    <property type="term" value="F:branched-chain amino acid transmembrane transporter activity"/>
    <property type="evidence" value="ECO:0007669"/>
    <property type="project" value="TreeGrafter"/>
</dbReference>
<protein>
    <submittedName>
        <fullName evidence="7">ABC transporter ATP-binding protein</fullName>
    </submittedName>
</protein>
<evidence type="ECO:0000259" key="6">
    <source>
        <dbReference type="PROSITE" id="PS50893"/>
    </source>
</evidence>
<dbReference type="EMBL" id="BONG01000066">
    <property type="protein sequence ID" value="GIF93554.1"/>
    <property type="molecule type" value="Genomic_DNA"/>
</dbReference>
<keyword evidence="8" id="KW-1185">Reference proteome</keyword>
<dbReference type="Gene3D" id="3.40.50.300">
    <property type="entry name" value="P-loop containing nucleotide triphosphate hydrolases"/>
    <property type="match status" value="1"/>
</dbReference>
<dbReference type="GO" id="GO:0005524">
    <property type="term" value="F:ATP binding"/>
    <property type="evidence" value="ECO:0007669"/>
    <property type="project" value="UniProtKB-KW"/>
</dbReference>
<dbReference type="AlphaFoldDB" id="A0A8J3K3U1"/>